<evidence type="ECO:0000313" key="21">
    <source>
        <dbReference type="EMBL" id="KAK2705510.1"/>
    </source>
</evidence>
<dbReference type="InterPro" id="IPR016181">
    <property type="entry name" value="Acyl_CoA_acyltransferase"/>
</dbReference>
<dbReference type="EC" id="2.3.1.48" evidence="4"/>
<evidence type="ECO:0000259" key="20">
    <source>
        <dbReference type="PROSITE" id="PS51186"/>
    </source>
</evidence>
<accession>A0AA88L2M5</accession>
<dbReference type="Gene3D" id="3.40.630.30">
    <property type="match status" value="1"/>
</dbReference>
<evidence type="ECO:0000256" key="3">
    <source>
        <dbReference type="ARBA" id="ARBA00008607"/>
    </source>
</evidence>
<evidence type="ECO:0000256" key="4">
    <source>
        <dbReference type="ARBA" id="ARBA00013184"/>
    </source>
</evidence>
<dbReference type="PROSITE" id="PS51450">
    <property type="entry name" value="LRR"/>
    <property type="match status" value="3"/>
</dbReference>
<dbReference type="InterPro" id="IPR003591">
    <property type="entry name" value="Leu-rich_rpt_typical-subtyp"/>
</dbReference>
<evidence type="ECO:0000313" key="22">
    <source>
        <dbReference type="Proteomes" id="UP001187531"/>
    </source>
</evidence>
<dbReference type="FunFam" id="3.80.10.10:FF:000230">
    <property type="entry name" value="Leucine-rich repeat-containing protein 57"/>
    <property type="match status" value="1"/>
</dbReference>
<dbReference type="InterPro" id="IPR001487">
    <property type="entry name" value="Bromodomain"/>
</dbReference>
<keyword evidence="11" id="KW-0010">Activator</keyword>
<evidence type="ECO:0000256" key="7">
    <source>
        <dbReference type="ARBA" id="ARBA00022737"/>
    </source>
</evidence>
<evidence type="ECO:0000256" key="18">
    <source>
        <dbReference type="SAM" id="MobiDB-lite"/>
    </source>
</evidence>
<dbReference type="PROSITE" id="PS00633">
    <property type="entry name" value="BROMODOMAIN_1"/>
    <property type="match status" value="1"/>
</dbReference>
<dbReference type="SUPFAM" id="SSF55729">
    <property type="entry name" value="Acyl-CoA N-acyltransferases (Nat)"/>
    <property type="match status" value="1"/>
</dbReference>
<keyword evidence="22" id="KW-1185">Reference proteome</keyword>
<dbReference type="GO" id="GO:0045944">
    <property type="term" value="P:positive regulation of transcription by RNA polymerase II"/>
    <property type="evidence" value="ECO:0007669"/>
    <property type="project" value="TreeGrafter"/>
</dbReference>
<evidence type="ECO:0000256" key="12">
    <source>
        <dbReference type="ARBA" id="ARBA00023163"/>
    </source>
</evidence>
<dbReference type="PANTHER" id="PTHR45750:SF3">
    <property type="entry name" value="HISTONE ACETYLTRANSFERASE"/>
    <property type="match status" value="1"/>
</dbReference>
<dbReference type="Gene3D" id="1.20.920.10">
    <property type="entry name" value="Bromodomain-like"/>
    <property type="match status" value="1"/>
</dbReference>
<evidence type="ECO:0000256" key="6">
    <source>
        <dbReference type="ARBA" id="ARBA00022679"/>
    </source>
</evidence>
<evidence type="ECO:0000256" key="10">
    <source>
        <dbReference type="ARBA" id="ARBA00023117"/>
    </source>
</evidence>
<dbReference type="GO" id="GO:0140672">
    <property type="term" value="C:ATAC complex"/>
    <property type="evidence" value="ECO:0007669"/>
    <property type="project" value="TreeGrafter"/>
</dbReference>
<feature type="domain" description="Bromo" evidence="19">
    <location>
        <begin position="837"/>
        <end position="907"/>
    </location>
</feature>
<reference evidence="21" key="1">
    <citation type="submission" date="2023-07" db="EMBL/GenBank/DDBJ databases">
        <title>Chromosome-level genome assembly of Artemia franciscana.</title>
        <authorList>
            <person name="Jo E."/>
        </authorList>
    </citation>
    <scope>NUCLEOTIDE SEQUENCE</scope>
    <source>
        <tissue evidence="21">Whole body</tissue>
    </source>
</reference>
<feature type="domain" description="N-acetyltransferase" evidence="20">
    <location>
        <begin position="589"/>
        <end position="735"/>
    </location>
</feature>
<keyword evidence="12" id="KW-0804">Transcription</keyword>
<keyword evidence="14" id="KW-0539">Nucleus</keyword>
<dbReference type="Proteomes" id="UP001187531">
    <property type="component" value="Unassembled WGS sequence"/>
</dbReference>
<comment type="caution">
    <text evidence="21">The sequence shown here is derived from an EMBL/GenBank/DDBJ whole genome shotgun (WGS) entry which is preliminary data.</text>
</comment>
<evidence type="ECO:0000256" key="2">
    <source>
        <dbReference type="ARBA" id="ARBA00004300"/>
    </source>
</evidence>
<keyword evidence="10 17" id="KW-0103">Bromodomain</keyword>
<dbReference type="Gene3D" id="3.80.10.10">
    <property type="entry name" value="Ribonuclease Inhibitor"/>
    <property type="match status" value="1"/>
</dbReference>
<dbReference type="AlphaFoldDB" id="A0AA88L2M5"/>
<feature type="compositionally biased region" description="Basic and acidic residues" evidence="18">
    <location>
        <begin position="505"/>
        <end position="532"/>
    </location>
</feature>
<dbReference type="Pfam" id="PF00583">
    <property type="entry name" value="Acetyltransf_1"/>
    <property type="match status" value="1"/>
</dbReference>
<dbReference type="Pfam" id="PF06466">
    <property type="entry name" value="PCAF_N"/>
    <property type="match status" value="1"/>
</dbReference>
<evidence type="ECO:0000256" key="11">
    <source>
        <dbReference type="ARBA" id="ARBA00023159"/>
    </source>
</evidence>
<dbReference type="InterPro" id="IPR000182">
    <property type="entry name" value="GNAT_dom"/>
</dbReference>
<evidence type="ECO:0000256" key="17">
    <source>
        <dbReference type="PROSITE-ProRule" id="PRU00035"/>
    </source>
</evidence>
<dbReference type="Pfam" id="PF00439">
    <property type="entry name" value="Bromodomain"/>
    <property type="match status" value="1"/>
</dbReference>
<dbReference type="SMART" id="SM00364">
    <property type="entry name" value="LRR_BAC"/>
    <property type="match status" value="5"/>
</dbReference>
<keyword evidence="15" id="KW-0012">Acyltransferase</keyword>
<keyword evidence="13" id="KW-0963">Cytoplasm</keyword>
<dbReference type="PRINTS" id="PR00503">
    <property type="entry name" value="BROMODOMAIN"/>
</dbReference>
<gene>
    <name evidence="21" type="ORF">QYM36_015785</name>
</gene>
<keyword evidence="13" id="KW-0206">Cytoskeleton</keyword>
<organism evidence="21 22">
    <name type="scientific">Artemia franciscana</name>
    <name type="common">Brine shrimp</name>
    <name type="synonym">Artemia sanfranciscana</name>
    <dbReference type="NCBI Taxonomy" id="6661"/>
    <lineage>
        <taxon>Eukaryota</taxon>
        <taxon>Metazoa</taxon>
        <taxon>Ecdysozoa</taxon>
        <taxon>Arthropoda</taxon>
        <taxon>Crustacea</taxon>
        <taxon>Branchiopoda</taxon>
        <taxon>Anostraca</taxon>
        <taxon>Artemiidae</taxon>
        <taxon>Artemia</taxon>
    </lineage>
</organism>
<evidence type="ECO:0000256" key="1">
    <source>
        <dbReference type="ARBA" id="ARBA00004123"/>
    </source>
</evidence>
<evidence type="ECO:0000256" key="15">
    <source>
        <dbReference type="ARBA" id="ARBA00023315"/>
    </source>
</evidence>
<dbReference type="SMART" id="SM00369">
    <property type="entry name" value="LRR_TYP"/>
    <property type="match status" value="5"/>
</dbReference>
<dbReference type="InterPro" id="IPR032675">
    <property type="entry name" value="LRR_dom_sf"/>
</dbReference>
<dbReference type="PROSITE" id="PS51186">
    <property type="entry name" value="GNAT"/>
    <property type="match status" value="1"/>
</dbReference>
<proteinExistence type="inferred from homology"/>
<dbReference type="CDD" id="cd05509">
    <property type="entry name" value="Bromo_gcn5_like"/>
    <property type="match status" value="1"/>
</dbReference>
<dbReference type="InterPro" id="IPR018359">
    <property type="entry name" value="Bromodomain_CS"/>
</dbReference>
<keyword evidence="5" id="KW-0433">Leucine-rich repeat</keyword>
<dbReference type="GO" id="GO:0005813">
    <property type="term" value="C:centrosome"/>
    <property type="evidence" value="ECO:0007669"/>
    <property type="project" value="UniProtKB-SubCell"/>
</dbReference>
<dbReference type="PROSITE" id="PS50014">
    <property type="entry name" value="BROMODOMAIN_2"/>
    <property type="match status" value="1"/>
</dbReference>
<dbReference type="GO" id="GO:0005634">
    <property type="term" value="C:nucleus"/>
    <property type="evidence" value="ECO:0007669"/>
    <property type="project" value="UniProtKB-SubCell"/>
</dbReference>
<keyword evidence="8" id="KW-0156">Chromatin regulator</keyword>
<dbReference type="SMART" id="SM00297">
    <property type="entry name" value="BROMO"/>
    <property type="match status" value="1"/>
</dbReference>
<evidence type="ECO:0000256" key="16">
    <source>
        <dbReference type="ARBA" id="ARBA00048940"/>
    </source>
</evidence>
<evidence type="ECO:0000256" key="8">
    <source>
        <dbReference type="ARBA" id="ARBA00022853"/>
    </source>
</evidence>
<evidence type="ECO:0000259" key="19">
    <source>
        <dbReference type="PROSITE" id="PS50014"/>
    </source>
</evidence>
<dbReference type="EMBL" id="JAVRJZ010000020">
    <property type="protein sequence ID" value="KAK2705510.1"/>
    <property type="molecule type" value="Genomic_DNA"/>
</dbReference>
<dbReference type="FunFam" id="3.40.630.30:FF:000004">
    <property type="entry name" value="Histone acetyltransferase KAT2A"/>
    <property type="match status" value="1"/>
</dbReference>
<evidence type="ECO:0000256" key="14">
    <source>
        <dbReference type="ARBA" id="ARBA00023242"/>
    </source>
</evidence>
<feature type="region of interest" description="Disordered" evidence="18">
    <location>
        <begin position="481"/>
        <end position="533"/>
    </location>
</feature>
<dbReference type="InterPro" id="IPR009464">
    <property type="entry name" value="PCAF_N"/>
</dbReference>
<protein>
    <recommendedName>
        <fullName evidence="4">histone acetyltransferase</fullName>
        <ecNumber evidence="4">2.3.1.48</ecNumber>
    </recommendedName>
</protein>
<keyword evidence="6" id="KW-0808">Transferase</keyword>
<dbReference type="SUPFAM" id="SSF52058">
    <property type="entry name" value="L domain-like"/>
    <property type="match status" value="1"/>
</dbReference>
<dbReference type="InterPro" id="IPR037800">
    <property type="entry name" value="GCN5"/>
</dbReference>
<evidence type="ECO:0000256" key="5">
    <source>
        <dbReference type="ARBA" id="ARBA00022614"/>
    </source>
</evidence>
<comment type="subcellular location">
    <subcellularLocation>
        <location evidence="2">Cytoplasm</location>
        <location evidence="2">Cytoskeleton</location>
        <location evidence="2">Microtubule organizing center</location>
        <location evidence="2">Centrosome</location>
    </subcellularLocation>
    <subcellularLocation>
        <location evidence="1">Nucleus</location>
    </subcellularLocation>
</comment>
<keyword evidence="7" id="KW-0677">Repeat</keyword>
<dbReference type="Pfam" id="PF13855">
    <property type="entry name" value="LRR_8"/>
    <property type="match status" value="1"/>
</dbReference>
<dbReference type="SUPFAM" id="SSF47370">
    <property type="entry name" value="Bromodomain"/>
    <property type="match status" value="1"/>
</dbReference>
<comment type="catalytic activity">
    <reaction evidence="16">
        <text>L-lysyl-[histone] + acetyl-CoA = N(6)-acetyl-L-lysyl-[histone] + CoA + H(+)</text>
        <dbReference type="Rhea" id="RHEA:21992"/>
        <dbReference type="Rhea" id="RHEA-COMP:9845"/>
        <dbReference type="Rhea" id="RHEA-COMP:11338"/>
        <dbReference type="ChEBI" id="CHEBI:15378"/>
        <dbReference type="ChEBI" id="CHEBI:29969"/>
        <dbReference type="ChEBI" id="CHEBI:57287"/>
        <dbReference type="ChEBI" id="CHEBI:57288"/>
        <dbReference type="ChEBI" id="CHEBI:61930"/>
        <dbReference type="EC" id="2.3.1.48"/>
    </reaction>
    <physiologicalReaction direction="left-to-right" evidence="16">
        <dbReference type="Rhea" id="RHEA:21993"/>
    </physiologicalReaction>
</comment>
<dbReference type="PANTHER" id="PTHR45750">
    <property type="entry name" value="GH11602P"/>
    <property type="match status" value="1"/>
</dbReference>
<dbReference type="InterPro" id="IPR036427">
    <property type="entry name" value="Bromodomain-like_sf"/>
</dbReference>
<dbReference type="Pfam" id="PF00560">
    <property type="entry name" value="LRR_1"/>
    <property type="match status" value="1"/>
</dbReference>
<evidence type="ECO:0000256" key="9">
    <source>
        <dbReference type="ARBA" id="ARBA00023015"/>
    </source>
</evidence>
<name>A0AA88L2M5_ARTSF</name>
<evidence type="ECO:0000256" key="13">
    <source>
        <dbReference type="ARBA" id="ARBA00023212"/>
    </source>
</evidence>
<keyword evidence="9" id="KW-0805">Transcription regulation</keyword>
<dbReference type="CDD" id="cd04301">
    <property type="entry name" value="NAT_SF"/>
    <property type="match status" value="1"/>
</dbReference>
<dbReference type="GO" id="GO:0043992">
    <property type="term" value="F:histone H3K9 acetyltransferase activity"/>
    <property type="evidence" value="ECO:0007669"/>
    <property type="project" value="UniProtKB-ARBA"/>
</dbReference>
<dbReference type="InterPro" id="IPR001611">
    <property type="entry name" value="Leu-rich_rpt"/>
</dbReference>
<sequence>MGNSAIKSHIANAEKTGTFSLQNSGLKEVPEELQSLAKSLRNLDLSNNKLALLPDYLSHFSSLKLLKLEQNRLSTLPVGIGDISKLETISLQDNSLTSLPASFVNLKNLKSLNLSGNRFSSLPVQLFKLGKLDVLDISRNKISEIPDGIEELQVSEMCLMQNQVSKISKGIAKCPRLKVLRLEENCLTLEAIPVELLKESSVSLLSLEGNLFEMKVFSDVEGYQEHPGCTCFGWKNPNAGGNGSQQSVSSQDSCRGCKHPFANHTSHLEDLGEKQLDEALSMAIDVENLFLCASKDDDPDKKQVFFLLLKLLRKAVSQLTKPVIDLGPLGTPPFEKPTISKVITNLVLYRYSNTSPQDWKDLVDIARTFVHYINTWKLETPSSRQQHILPIAEEDPASYKYDYARWLCFCSVPSYCDSLQRHDVANTFGKNFLRAIYPSVAKLIYTMIEAEKAKGPEERKASFIAMFPNFLSDLETELGDPDSPIWDEDYKPGSPQQSNPVPAPVERKALVKRERSEDAPMNPEPKKMKLADDLSEETVSNLIEVVSDQKKMLGPESVFPDNAPRDQAAKEEECLGIISFHVIGNSLTQKVSKQTMLWLIGVQNVFSLQLPKMPKEYITRLVFDPKHRTLCLVKDGRPIGGICFRMFPLQGFTEIVFCAVTSSEQVKGYGTHLMNHLKDYHVKHGMLHFLTYADEFAIGYFKKQGFSMEVHLPKTVYGGYIKEYEGATLMGCQLNAKICYTEFANVVRLQKEIVKRLIDQKQEEMCRVYPGLTCFKDGVRQIPIEAIPGLRETGWKPADVISIAPNGIPRTALSGAEEPLDIDQLQQAIRNVLSQVKNHASAWPFLKPVDKNAVPDYYDHIKFPMDLKTVGERLKARYYVHRKLFTCDMTRIFANCRHYNDAETEYYKCANIIEKFYLKCLKENGLGDVVKQS</sequence>
<comment type="similarity">
    <text evidence="3">Belongs to the acetyltransferase family. GCN5 subfamily.</text>
</comment>